<dbReference type="SUPFAM" id="SSF53756">
    <property type="entry name" value="UDP-Glycosyltransferase/glycogen phosphorylase"/>
    <property type="match status" value="1"/>
</dbReference>
<evidence type="ECO:0000313" key="2">
    <source>
        <dbReference type="EMBL" id="QQE73596.1"/>
    </source>
</evidence>
<dbReference type="PANTHER" id="PTHR45947:SF3">
    <property type="entry name" value="SULFOQUINOVOSYL TRANSFERASE SQD2"/>
    <property type="match status" value="1"/>
</dbReference>
<dbReference type="GO" id="GO:0016757">
    <property type="term" value="F:glycosyltransferase activity"/>
    <property type="evidence" value="ECO:0007669"/>
    <property type="project" value="InterPro"/>
</dbReference>
<name>A0A7T5EJ59_9BACL</name>
<evidence type="ECO:0000313" key="4">
    <source>
        <dbReference type="Proteomes" id="UP000595847"/>
    </source>
</evidence>
<keyword evidence="2" id="KW-0808">Transferase</keyword>
<dbReference type="Gene3D" id="3.40.50.2000">
    <property type="entry name" value="Glycogen Phosphorylase B"/>
    <property type="match status" value="2"/>
</dbReference>
<organism evidence="2 4">
    <name type="scientific">Brevibacillus composti</name>
    <dbReference type="NCBI Taxonomy" id="2796470"/>
    <lineage>
        <taxon>Bacteria</taxon>
        <taxon>Bacillati</taxon>
        <taxon>Bacillota</taxon>
        <taxon>Bacilli</taxon>
        <taxon>Bacillales</taxon>
        <taxon>Paenibacillaceae</taxon>
        <taxon>Brevibacillus</taxon>
    </lineage>
</organism>
<dbReference type="EMBL" id="CP073708">
    <property type="protein sequence ID" value="QUO40678.1"/>
    <property type="molecule type" value="Genomic_DNA"/>
</dbReference>
<sequence length="379" mass="42904">MRILVIAPEQLPVPPIKGGSVESAIYNIFRRMAETDKVVLISRSHSRLPRTSSSLGGNLKFIRISTGNRAAYIHKAMQSVSGQHFDVIQIENRPTFVPIVRRYFPHTPILLSLHSLTFMSFLSRERAHSILRQVNGVTSVVSFVTHTMKRRYPRYAHKFRTATLGCDTAKFRPRSPSEKQQIRRRWGVAGSFNVLFVGRIIYKKGLHTIVRAVALLRKKHTRMRIVAVGSSWPGVRRQTPYMRHVRSLASRLRVPIRFTGYIPPAHVHRMYHLGDVFVCPTQFREGFATVNSEAMASGIPLVASSRGGVRNVVTHGRSGLLVHAYTSPAAFARAIGKIMASPELRRRLAHGGRQGIVSSFSWHRTVHQLKRQYRQIGSR</sequence>
<dbReference type="AlphaFoldDB" id="A0A7T5EJ59"/>
<dbReference type="PANTHER" id="PTHR45947">
    <property type="entry name" value="SULFOQUINOVOSYL TRANSFERASE SQD2"/>
    <property type="match status" value="1"/>
</dbReference>
<feature type="domain" description="Glycosyl transferase family 1" evidence="1">
    <location>
        <begin position="181"/>
        <end position="354"/>
    </location>
</feature>
<evidence type="ECO:0000259" key="1">
    <source>
        <dbReference type="Pfam" id="PF00534"/>
    </source>
</evidence>
<evidence type="ECO:0000313" key="3">
    <source>
        <dbReference type="EMBL" id="QUO40678.1"/>
    </source>
</evidence>
<dbReference type="Proteomes" id="UP000677234">
    <property type="component" value="Chromosome"/>
</dbReference>
<dbReference type="CDD" id="cd03801">
    <property type="entry name" value="GT4_PimA-like"/>
    <property type="match status" value="1"/>
</dbReference>
<gene>
    <name evidence="2" type="ORF">JD108_17120</name>
    <name evidence="3" type="ORF">KDJ56_17065</name>
</gene>
<evidence type="ECO:0000313" key="5">
    <source>
        <dbReference type="Proteomes" id="UP000677234"/>
    </source>
</evidence>
<reference evidence="3" key="2">
    <citation type="submission" date="2021-04" db="EMBL/GenBank/DDBJ databases">
        <title>Brevibacillus composti FJAT-54423, complete genome.</title>
        <authorList>
            <person name="Tang R."/>
        </authorList>
    </citation>
    <scope>NUCLEOTIDE SEQUENCE</scope>
    <source>
        <strain evidence="3">FJAT-54424</strain>
    </source>
</reference>
<dbReference type="InterPro" id="IPR050194">
    <property type="entry name" value="Glycosyltransferase_grp1"/>
</dbReference>
<reference evidence="2 4" key="1">
    <citation type="submission" date="2020-12" db="EMBL/GenBank/DDBJ databases">
        <title>strain FJAT-54423T represents a novel species of the genus Brevibacillus.</title>
        <authorList>
            <person name="Tang R."/>
        </authorList>
    </citation>
    <scope>NUCLEOTIDE SEQUENCE [LARGE SCALE GENOMIC DNA]</scope>
    <source>
        <strain evidence="2 4">FJAT-54423</strain>
    </source>
</reference>
<dbReference type="EMBL" id="CP066308">
    <property type="protein sequence ID" value="QQE73596.1"/>
    <property type="molecule type" value="Genomic_DNA"/>
</dbReference>
<proteinExistence type="predicted"/>
<accession>A0A7T5EJ59</accession>
<dbReference type="Pfam" id="PF00534">
    <property type="entry name" value="Glycos_transf_1"/>
    <property type="match status" value="1"/>
</dbReference>
<protein>
    <submittedName>
        <fullName evidence="2">Glycosyltransferase family 4 protein</fullName>
    </submittedName>
</protein>
<dbReference type="KEGG" id="bcop:JD108_17120"/>
<keyword evidence="5" id="KW-1185">Reference proteome</keyword>
<dbReference type="RefSeq" id="WP_198827203.1">
    <property type="nucleotide sequence ID" value="NZ_CP066308.1"/>
</dbReference>
<dbReference type="Proteomes" id="UP000595847">
    <property type="component" value="Chromosome"/>
</dbReference>
<dbReference type="InterPro" id="IPR001296">
    <property type="entry name" value="Glyco_trans_1"/>
</dbReference>